<sequence>MTLEAALRAAGCVGVERVGAVVFARDGAEAPEFVAEEADGRVLLRLRFAVRAAEAERAAWMRAHPMGRLAIAEGETELSLALPDGADLAAGLQDWIRLTRAAAQAAVVWRRRQKPLYGM</sequence>
<organism evidence="1 2">
    <name type="scientific">Paragemmobacter ruber</name>
    <dbReference type="NCBI Taxonomy" id="1985673"/>
    <lineage>
        <taxon>Bacteria</taxon>
        <taxon>Pseudomonadati</taxon>
        <taxon>Pseudomonadota</taxon>
        <taxon>Alphaproteobacteria</taxon>
        <taxon>Rhodobacterales</taxon>
        <taxon>Paracoccaceae</taxon>
        <taxon>Paragemmobacter</taxon>
    </lineage>
</organism>
<name>A0ABW9Y2Y3_9RHOB</name>
<keyword evidence="2" id="KW-1185">Reference proteome</keyword>
<accession>A0ABW9Y2Y3</accession>
<reference evidence="2" key="1">
    <citation type="submission" date="2020-01" db="EMBL/GenBank/DDBJ databases">
        <title>Sphingomonas sp. strain CSW-10.</title>
        <authorList>
            <person name="Chen W.-M."/>
        </authorList>
    </citation>
    <scope>NUCLEOTIDE SEQUENCE [LARGE SCALE GENOMIC DNA]</scope>
    <source>
        <strain evidence="2">CCP-1</strain>
    </source>
</reference>
<evidence type="ECO:0008006" key="3">
    <source>
        <dbReference type="Google" id="ProtNLM"/>
    </source>
</evidence>
<protein>
    <recommendedName>
        <fullName evidence="3">Type III secretion system chaperone</fullName>
    </recommendedName>
</protein>
<dbReference type="EMBL" id="JAAATW010000001">
    <property type="protein sequence ID" value="NBE06863.1"/>
    <property type="molecule type" value="Genomic_DNA"/>
</dbReference>
<dbReference type="Proteomes" id="UP001517376">
    <property type="component" value="Unassembled WGS sequence"/>
</dbReference>
<gene>
    <name evidence="1" type="ORF">GU920_04905</name>
</gene>
<dbReference type="RefSeq" id="WP_161765827.1">
    <property type="nucleotide sequence ID" value="NZ_JAAATW010000001.1"/>
</dbReference>
<comment type="caution">
    <text evidence="1">The sequence shown here is derived from an EMBL/GenBank/DDBJ whole genome shotgun (WGS) entry which is preliminary data.</text>
</comment>
<evidence type="ECO:0000313" key="2">
    <source>
        <dbReference type="Proteomes" id="UP001517376"/>
    </source>
</evidence>
<proteinExistence type="predicted"/>
<evidence type="ECO:0000313" key="1">
    <source>
        <dbReference type="EMBL" id="NBE06863.1"/>
    </source>
</evidence>